<feature type="non-terminal residue" evidence="9">
    <location>
        <position position="316"/>
    </location>
</feature>
<dbReference type="Pfam" id="PF01447">
    <property type="entry name" value="Peptidase_M4"/>
    <property type="match status" value="1"/>
</dbReference>
<dbReference type="CDD" id="cd09597">
    <property type="entry name" value="M4_TLP"/>
    <property type="match status" value="1"/>
</dbReference>
<dbReference type="InterPro" id="IPR013856">
    <property type="entry name" value="Peptidase_M4_domain"/>
</dbReference>
<evidence type="ECO:0008006" key="10">
    <source>
        <dbReference type="Google" id="ProtNLM"/>
    </source>
</evidence>
<dbReference type="GO" id="GO:0046872">
    <property type="term" value="F:metal ion binding"/>
    <property type="evidence" value="ECO:0007669"/>
    <property type="project" value="UniProtKB-KW"/>
</dbReference>
<evidence type="ECO:0000256" key="1">
    <source>
        <dbReference type="ARBA" id="ARBA00009388"/>
    </source>
</evidence>
<gene>
    <name evidence="9" type="ORF">S01H4_23277</name>
</gene>
<evidence type="ECO:0000256" key="5">
    <source>
        <dbReference type="ARBA" id="ARBA00022833"/>
    </source>
</evidence>
<dbReference type="GO" id="GO:0004222">
    <property type="term" value="F:metalloendopeptidase activity"/>
    <property type="evidence" value="ECO:0007669"/>
    <property type="project" value="InterPro"/>
</dbReference>
<dbReference type="InterPro" id="IPR001570">
    <property type="entry name" value="Peptidase_M4_C_domain"/>
</dbReference>
<evidence type="ECO:0000256" key="2">
    <source>
        <dbReference type="ARBA" id="ARBA00022670"/>
    </source>
</evidence>
<dbReference type="Pfam" id="PF02868">
    <property type="entry name" value="Peptidase_M4_C"/>
    <property type="match status" value="1"/>
</dbReference>
<feature type="domain" description="Peptidase M4 C-terminal" evidence="8">
    <location>
        <begin position="188"/>
        <end position="303"/>
    </location>
</feature>
<feature type="domain" description="Peptidase M4" evidence="7">
    <location>
        <begin position="64"/>
        <end position="185"/>
    </location>
</feature>
<protein>
    <recommendedName>
        <fullName evidence="10">Neutral metalloproteinase</fullName>
    </recommendedName>
</protein>
<dbReference type="Gene3D" id="1.10.390.10">
    <property type="entry name" value="Neutral Protease Domain 2"/>
    <property type="match status" value="1"/>
</dbReference>
<dbReference type="GO" id="GO:0006508">
    <property type="term" value="P:proteolysis"/>
    <property type="evidence" value="ECO:0007669"/>
    <property type="project" value="UniProtKB-KW"/>
</dbReference>
<name>X1B6C7_9ZZZZ</name>
<keyword evidence="2" id="KW-0645">Protease</keyword>
<dbReference type="InterPro" id="IPR023612">
    <property type="entry name" value="Peptidase_M4"/>
</dbReference>
<evidence type="ECO:0000259" key="7">
    <source>
        <dbReference type="Pfam" id="PF01447"/>
    </source>
</evidence>
<evidence type="ECO:0000256" key="6">
    <source>
        <dbReference type="ARBA" id="ARBA00023049"/>
    </source>
</evidence>
<evidence type="ECO:0000256" key="4">
    <source>
        <dbReference type="ARBA" id="ARBA00022801"/>
    </source>
</evidence>
<dbReference type="Gene3D" id="3.10.170.10">
    <property type="match status" value="1"/>
</dbReference>
<dbReference type="InterPro" id="IPR050728">
    <property type="entry name" value="Zinc_Metalloprotease_M4"/>
</dbReference>
<accession>X1B6C7</accession>
<evidence type="ECO:0000256" key="3">
    <source>
        <dbReference type="ARBA" id="ARBA00022723"/>
    </source>
</evidence>
<keyword evidence="5" id="KW-0862">Zinc</keyword>
<dbReference type="InterPro" id="IPR027268">
    <property type="entry name" value="Peptidase_M4/M1_CTD_sf"/>
</dbReference>
<proteinExistence type="inferred from homology"/>
<dbReference type="PANTHER" id="PTHR33794:SF1">
    <property type="entry name" value="BACILLOLYSIN"/>
    <property type="match status" value="1"/>
</dbReference>
<dbReference type="PRINTS" id="PR00730">
    <property type="entry name" value="THERMOLYSIN"/>
</dbReference>
<evidence type="ECO:0000313" key="9">
    <source>
        <dbReference type="EMBL" id="GAG76857.1"/>
    </source>
</evidence>
<dbReference type="PANTHER" id="PTHR33794">
    <property type="entry name" value="BACILLOLYSIN"/>
    <property type="match status" value="1"/>
</dbReference>
<keyword evidence="3" id="KW-0479">Metal-binding</keyword>
<sequence>MSGQTVVYTAPGTGASVTFSASSTNETSLLTGDRGKAVSSRFFANSEIGTYQIIGTVIGLLDQVEFQIENTDQPISIRHTYSANNSTALPGTLLCDYTTSNCTSGADTHADAAHDFAFDSFAFYYWQYGRNGIDNDGMNIISTVHYDSGYNNAYWNGDQMVYGDGAGFPLADDVVGHELTHGVTDYTSNLFYYYQSGAINESFSDVWGEFVDLTNGAGNDDPGVRWLMGEDITGLGAIRDMSNPPAFGDPDKMTSPYYHLGDLEDLFTVPYDNGGVHTNSGVNNKAVYLMVDGGSFNGYSISALDSVSETSIIKVA</sequence>
<keyword evidence="6" id="KW-0482">Metalloprotease</keyword>
<dbReference type="SUPFAM" id="SSF55486">
    <property type="entry name" value="Metalloproteases ('zincins'), catalytic domain"/>
    <property type="match status" value="1"/>
</dbReference>
<comment type="caution">
    <text evidence="9">The sequence shown here is derived from an EMBL/GenBank/DDBJ whole genome shotgun (WGS) entry which is preliminary data.</text>
</comment>
<keyword evidence="4" id="KW-0378">Hydrolase</keyword>
<comment type="similarity">
    <text evidence="1">Belongs to the peptidase M4 family.</text>
</comment>
<organism evidence="9">
    <name type="scientific">marine sediment metagenome</name>
    <dbReference type="NCBI Taxonomy" id="412755"/>
    <lineage>
        <taxon>unclassified sequences</taxon>
        <taxon>metagenomes</taxon>
        <taxon>ecological metagenomes</taxon>
    </lineage>
</organism>
<dbReference type="AlphaFoldDB" id="X1B6C7"/>
<evidence type="ECO:0000259" key="8">
    <source>
        <dbReference type="Pfam" id="PF02868"/>
    </source>
</evidence>
<dbReference type="EMBL" id="BART01010777">
    <property type="protein sequence ID" value="GAG76857.1"/>
    <property type="molecule type" value="Genomic_DNA"/>
</dbReference>
<reference evidence="9" key="1">
    <citation type="journal article" date="2014" name="Front. Microbiol.">
        <title>High frequency of phylogenetically diverse reductive dehalogenase-homologous genes in deep subseafloor sedimentary metagenomes.</title>
        <authorList>
            <person name="Kawai M."/>
            <person name="Futagami T."/>
            <person name="Toyoda A."/>
            <person name="Takaki Y."/>
            <person name="Nishi S."/>
            <person name="Hori S."/>
            <person name="Arai W."/>
            <person name="Tsubouchi T."/>
            <person name="Morono Y."/>
            <person name="Uchiyama I."/>
            <person name="Ito T."/>
            <person name="Fujiyama A."/>
            <person name="Inagaki F."/>
            <person name="Takami H."/>
        </authorList>
    </citation>
    <scope>NUCLEOTIDE SEQUENCE</scope>
    <source>
        <strain evidence="9">Expedition CK06-06</strain>
    </source>
</reference>